<comment type="caution">
    <text evidence="2">The sequence shown here is derived from an EMBL/GenBank/DDBJ whole genome shotgun (WGS) entry which is preliminary data.</text>
</comment>
<protein>
    <submittedName>
        <fullName evidence="2">Uncharacterized protein</fullName>
    </submittedName>
</protein>
<evidence type="ECO:0000256" key="1">
    <source>
        <dbReference type="SAM" id="MobiDB-lite"/>
    </source>
</evidence>
<reference evidence="2" key="1">
    <citation type="journal article" date="2019" name="bioRxiv">
        <title>The Genome of the Zebra Mussel, Dreissena polymorpha: A Resource for Invasive Species Research.</title>
        <authorList>
            <person name="McCartney M.A."/>
            <person name="Auch B."/>
            <person name="Kono T."/>
            <person name="Mallez S."/>
            <person name="Zhang Y."/>
            <person name="Obille A."/>
            <person name="Becker A."/>
            <person name="Abrahante J.E."/>
            <person name="Garbe J."/>
            <person name="Badalamenti J.P."/>
            <person name="Herman A."/>
            <person name="Mangelson H."/>
            <person name="Liachko I."/>
            <person name="Sullivan S."/>
            <person name="Sone E.D."/>
            <person name="Koren S."/>
            <person name="Silverstein K.A.T."/>
            <person name="Beckman K.B."/>
            <person name="Gohl D.M."/>
        </authorList>
    </citation>
    <scope>NUCLEOTIDE SEQUENCE</scope>
    <source>
        <strain evidence="2">Duluth1</strain>
        <tissue evidence="2">Whole animal</tissue>
    </source>
</reference>
<organism evidence="2 3">
    <name type="scientific">Dreissena polymorpha</name>
    <name type="common">Zebra mussel</name>
    <name type="synonym">Mytilus polymorpha</name>
    <dbReference type="NCBI Taxonomy" id="45954"/>
    <lineage>
        <taxon>Eukaryota</taxon>
        <taxon>Metazoa</taxon>
        <taxon>Spiralia</taxon>
        <taxon>Lophotrochozoa</taxon>
        <taxon>Mollusca</taxon>
        <taxon>Bivalvia</taxon>
        <taxon>Autobranchia</taxon>
        <taxon>Heteroconchia</taxon>
        <taxon>Euheterodonta</taxon>
        <taxon>Imparidentia</taxon>
        <taxon>Neoheterodontei</taxon>
        <taxon>Myida</taxon>
        <taxon>Dreissenoidea</taxon>
        <taxon>Dreissenidae</taxon>
        <taxon>Dreissena</taxon>
    </lineage>
</organism>
<name>A0A9D4QV96_DREPO</name>
<feature type="compositionally biased region" description="Basic and acidic residues" evidence="1">
    <location>
        <begin position="90"/>
        <end position="103"/>
    </location>
</feature>
<dbReference type="Proteomes" id="UP000828390">
    <property type="component" value="Unassembled WGS sequence"/>
</dbReference>
<dbReference type="AlphaFoldDB" id="A0A9D4QV96"/>
<dbReference type="EMBL" id="JAIWYP010000003">
    <property type="protein sequence ID" value="KAH3844814.1"/>
    <property type="molecule type" value="Genomic_DNA"/>
</dbReference>
<accession>A0A9D4QV96</accession>
<evidence type="ECO:0000313" key="2">
    <source>
        <dbReference type="EMBL" id="KAH3844814.1"/>
    </source>
</evidence>
<evidence type="ECO:0000313" key="3">
    <source>
        <dbReference type="Proteomes" id="UP000828390"/>
    </source>
</evidence>
<feature type="region of interest" description="Disordered" evidence="1">
    <location>
        <begin position="66"/>
        <end position="113"/>
    </location>
</feature>
<gene>
    <name evidence="2" type="ORF">DPMN_087076</name>
</gene>
<proteinExistence type="predicted"/>
<reference evidence="2" key="2">
    <citation type="submission" date="2020-11" db="EMBL/GenBank/DDBJ databases">
        <authorList>
            <person name="McCartney M.A."/>
            <person name="Auch B."/>
            <person name="Kono T."/>
            <person name="Mallez S."/>
            <person name="Becker A."/>
            <person name="Gohl D.M."/>
            <person name="Silverstein K.A.T."/>
            <person name="Koren S."/>
            <person name="Bechman K.B."/>
            <person name="Herman A."/>
            <person name="Abrahante J.E."/>
            <person name="Garbe J."/>
        </authorList>
    </citation>
    <scope>NUCLEOTIDE SEQUENCE</scope>
    <source>
        <strain evidence="2">Duluth1</strain>
        <tissue evidence="2">Whole animal</tissue>
    </source>
</reference>
<sequence length="113" mass="12987">MAKSDSSLPTSLIHSFKPSQTRFIHISDQFHPYFRPVSSIFQTSLIHISDQFHPYLKPVSSITESEAAAKADTEAQTDRRTDGYLRTNSRKIDRHIDRQKHYTPDTVSRGIKI</sequence>
<keyword evidence="3" id="KW-1185">Reference proteome</keyword>
<feature type="compositionally biased region" description="Basic and acidic residues" evidence="1">
    <location>
        <begin position="67"/>
        <end position="83"/>
    </location>
</feature>